<reference evidence="3" key="1">
    <citation type="submission" date="2021-11" db="EMBL/GenBank/DDBJ databases">
        <authorList>
            <person name="Schell T."/>
        </authorList>
    </citation>
    <scope>NUCLEOTIDE SEQUENCE</scope>
    <source>
        <strain evidence="3">M5</strain>
    </source>
</reference>
<feature type="transmembrane region" description="Helical" evidence="2">
    <location>
        <begin position="67"/>
        <end position="89"/>
    </location>
</feature>
<accession>A0A8J2RW74</accession>
<evidence type="ECO:0000256" key="1">
    <source>
        <dbReference type="SAM" id="MobiDB-lite"/>
    </source>
</evidence>
<comment type="caution">
    <text evidence="3">The sequence shown here is derived from an EMBL/GenBank/DDBJ whole genome shotgun (WGS) entry which is preliminary data.</text>
</comment>
<protein>
    <submittedName>
        <fullName evidence="3">Uncharacterized protein</fullName>
    </submittedName>
</protein>
<gene>
    <name evidence="3" type="ORF">DGAL_LOCUS10920</name>
</gene>
<organism evidence="3 4">
    <name type="scientific">Daphnia galeata</name>
    <dbReference type="NCBI Taxonomy" id="27404"/>
    <lineage>
        <taxon>Eukaryota</taxon>
        <taxon>Metazoa</taxon>
        <taxon>Ecdysozoa</taxon>
        <taxon>Arthropoda</taxon>
        <taxon>Crustacea</taxon>
        <taxon>Branchiopoda</taxon>
        <taxon>Diplostraca</taxon>
        <taxon>Cladocera</taxon>
        <taxon>Anomopoda</taxon>
        <taxon>Daphniidae</taxon>
        <taxon>Daphnia</taxon>
    </lineage>
</organism>
<keyword evidence="2" id="KW-0472">Membrane</keyword>
<feature type="region of interest" description="Disordered" evidence="1">
    <location>
        <begin position="165"/>
        <end position="186"/>
    </location>
</feature>
<name>A0A8J2RW74_9CRUS</name>
<keyword evidence="2" id="KW-1133">Transmembrane helix</keyword>
<evidence type="ECO:0000256" key="2">
    <source>
        <dbReference type="SAM" id="Phobius"/>
    </source>
</evidence>
<dbReference type="AlphaFoldDB" id="A0A8J2RW74"/>
<dbReference type="OrthoDB" id="6365836at2759"/>
<evidence type="ECO:0000313" key="3">
    <source>
        <dbReference type="EMBL" id="CAH0107600.1"/>
    </source>
</evidence>
<dbReference type="Proteomes" id="UP000789390">
    <property type="component" value="Unassembled WGS sequence"/>
</dbReference>
<sequence>MRTTTNNTQFSISLRYILQHNNSRPLGGGDDDVAYKTDSTSTIQSSFKVCISNGIPKPTTRMFRCSFMLVCCVVTVMVTDIGAQNTYYYRPSSSNRYKTVPSAVETSKKSINSINSIDDDDFDSFVKPNYNSFIKPYNPFTSGWGRPAVQQPSQYRWKPDFDSFESDESDEYYHRRPAAAKTSKTQIKPVSYYNSDSNESDEVYRRVIAQPSSKKATTTRTRYYHSDESDEDIYRRFLASYRKF</sequence>
<keyword evidence="2" id="KW-0812">Transmembrane</keyword>
<keyword evidence="4" id="KW-1185">Reference proteome</keyword>
<evidence type="ECO:0000313" key="4">
    <source>
        <dbReference type="Proteomes" id="UP000789390"/>
    </source>
</evidence>
<dbReference type="EMBL" id="CAKKLH010000277">
    <property type="protein sequence ID" value="CAH0107600.1"/>
    <property type="molecule type" value="Genomic_DNA"/>
</dbReference>
<proteinExistence type="predicted"/>